<evidence type="ECO:0000256" key="1">
    <source>
        <dbReference type="SAM" id="MobiDB-lite"/>
    </source>
</evidence>
<evidence type="ECO:0000313" key="4">
    <source>
        <dbReference type="WBParaSite" id="OFLC_0001229201-mRNA-1"/>
    </source>
</evidence>
<dbReference type="Proteomes" id="UP000267606">
    <property type="component" value="Unassembled WGS sequence"/>
</dbReference>
<reference evidence="4" key="1">
    <citation type="submission" date="2016-06" db="UniProtKB">
        <authorList>
            <consortium name="WormBaseParasite"/>
        </authorList>
    </citation>
    <scope>IDENTIFICATION</scope>
</reference>
<evidence type="ECO:0000313" key="2">
    <source>
        <dbReference type="EMBL" id="VDO83543.1"/>
    </source>
</evidence>
<evidence type="ECO:0000313" key="3">
    <source>
        <dbReference type="Proteomes" id="UP000267606"/>
    </source>
</evidence>
<accession>A0A183HXS9</accession>
<dbReference type="WBParaSite" id="OFLC_0001229201-mRNA-1">
    <property type="protein sequence ID" value="OFLC_0001229201-mRNA-1"/>
    <property type="gene ID" value="OFLC_0001229201"/>
</dbReference>
<protein>
    <submittedName>
        <fullName evidence="4">Ovule protein</fullName>
    </submittedName>
</protein>
<proteinExistence type="predicted"/>
<feature type="compositionally biased region" description="Polar residues" evidence="1">
    <location>
        <begin position="1"/>
        <end position="16"/>
    </location>
</feature>
<gene>
    <name evidence="2" type="ORF">OFLC_LOCUS12285</name>
</gene>
<feature type="region of interest" description="Disordered" evidence="1">
    <location>
        <begin position="1"/>
        <end position="33"/>
    </location>
</feature>
<dbReference type="AlphaFoldDB" id="A0A183HXS9"/>
<organism evidence="4">
    <name type="scientific">Onchocerca flexuosa</name>
    <dbReference type="NCBI Taxonomy" id="387005"/>
    <lineage>
        <taxon>Eukaryota</taxon>
        <taxon>Metazoa</taxon>
        <taxon>Ecdysozoa</taxon>
        <taxon>Nematoda</taxon>
        <taxon>Chromadorea</taxon>
        <taxon>Rhabditida</taxon>
        <taxon>Spirurina</taxon>
        <taxon>Spiruromorpha</taxon>
        <taxon>Filarioidea</taxon>
        <taxon>Onchocercidae</taxon>
        <taxon>Onchocerca</taxon>
    </lineage>
</organism>
<sequence length="88" mass="9901">MRSSQSKEPLSPTSIPSVAPSMQPKPIPKLSTLPSLSETAVETPSLFFNQISVKRRQNPWQQVDHEPSDFSYELESDSVNDSIYLRPL</sequence>
<name>A0A183HXS9_9BILA</name>
<dbReference type="EMBL" id="UZAJ01018888">
    <property type="protein sequence ID" value="VDO83543.1"/>
    <property type="molecule type" value="Genomic_DNA"/>
</dbReference>
<reference evidence="2 3" key="2">
    <citation type="submission" date="2018-11" db="EMBL/GenBank/DDBJ databases">
        <authorList>
            <consortium name="Pathogen Informatics"/>
        </authorList>
    </citation>
    <scope>NUCLEOTIDE SEQUENCE [LARGE SCALE GENOMIC DNA]</scope>
</reference>
<keyword evidence="3" id="KW-1185">Reference proteome</keyword>